<dbReference type="RefSeq" id="WP_051618524.1">
    <property type="nucleotide sequence ID" value="NZ_ARYK01000005.1"/>
</dbReference>
<feature type="transmembrane region" description="Helical" evidence="1">
    <location>
        <begin position="61"/>
        <end position="79"/>
    </location>
</feature>
<dbReference type="STRING" id="1280950.HJO_10942"/>
<evidence type="ECO:0000313" key="3">
    <source>
        <dbReference type="Proteomes" id="UP000025171"/>
    </source>
</evidence>
<feature type="transmembrane region" description="Helical" evidence="1">
    <location>
        <begin position="127"/>
        <end position="147"/>
    </location>
</feature>
<keyword evidence="1" id="KW-1133">Transmembrane helix</keyword>
<feature type="transmembrane region" description="Helical" evidence="1">
    <location>
        <begin position="31"/>
        <end position="55"/>
    </location>
</feature>
<reference evidence="2 3" key="1">
    <citation type="journal article" date="2014" name="Antonie Van Leeuwenhoek">
        <title>Hyphomonas beringensis sp. nov. and Hyphomonas chukchiensis sp. nov., isolated from surface seawater of the Bering Sea and Chukchi Sea.</title>
        <authorList>
            <person name="Li C."/>
            <person name="Lai Q."/>
            <person name="Li G."/>
            <person name="Dong C."/>
            <person name="Wang J."/>
            <person name="Liao Y."/>
            <person name="Shao Z."/>
        </authorList>
    </citation>
    <scope>NUCLEOTIDE SEQUENCE [LARGE SCALE GENOMIC DNA]</scope>
    <source>
        <strain evidence="2 3">MHS-2</strain>
    </source>
</reference>
<evidence type="ECO:0000256" key="1">
    <source>
        <dbReference type="SAM" id="Phobius"/>
    </source>
</evidence>
<dbReference type="eggNOG" id="ENOG5033ZAA">
    <property type="taxonomic scope" value="Bacteria"/>
</dbReference>
<sequence>MTHDSRQAEDDLAFMRALVADRGSDTHSFGIIYMSAGVLYGLQCLLNGALLGGAIPTSTPAWILIGVLPTVVFLGVVFYERWRTRGTDAGAGTTSRALKAAFVGGAIANMIVALIIGWVAYERRDWSIWFLFPVVVCAFQGAIWFTVATLRRRAWQGATAICWLASAVALGLLIDYTAAYLVTLGIAFFACMALPGYIMVRSPAQTQATA</sequence>
<name>A0A059FMF1_9PROT</name>
<dbReference type="OrthoDB" id="7171551at2"/>
<gene>
    <name evidence="2" type="ORF">HJO_10942</name>
</gene>
<keyword evidence="1" id="KW-0472">Membrane</keyword>
<comment type="caution">
    <text evidence="2">The sequence shown here is derived from an EMBL/GenBank/DDBJ whole genome shotgun (WGS) entry which is preliminary data.</text>
</comment>
<protein>
    <submittedName>
        <fullName evidence="2">Uncharacterized protein</fullName>
    </submittedName>
</protein>
<accession>A0A059FMF1</accession>
<feature type="transmembrane region" description="Helical" evidence="1">
    <location>
        <begin position="100"/>
        <end position="121"/>
    </location>
</feature>
<dbReference type="Proteomes" id="UP000025171">
    <property type="component" value="Unassembled WGS sequence"/>
</dbReference>
<evidence type="ECO:0000313" key="2">
    <source>
        <dbReference type="EMBL" id="KCZ91628.1"/>
    </source>
</evidence>
<keyword evidence="3" id="KW-1185">Reference proteome</keyword>
<dbReference type="PATRIC" id="fig|1280950.3.peg.2191"/>
<proteinExistence type="predicted"/>
<organism evidence="2 3">
    <name type="scientific">Hyphomonas johnsonii MHS-2</name>
    <dbReference type="NCBI Taxonomy" id="1280950"/>
    <lineage>
        <taxon>Bacteria</taxon>
        <taxon>Pseudomonadati</taxon>
        <taxon>Pseudomonadota</taxon>
        <taxon>Alphaproteobacteria</taxon>
        <taxon>Hyphomonadales</taxon>
        <taxon>Hyphomonadaceae</taxon>
        <taxon>Hyphomonas</taxon>
    </lineage>
</organism>
<feature type="transmembrane region" description="Helical" evidence="1">
    <location>
        <begin position="180"/>
        <end position="200"/>
    </location>
</feature>
<feature type="transmembrane region" description="Helical" evidence="1">
    <location>
        <begin position="154"/>
        <end position="174"/>
    </location>
</feature>
<dbReference type="AlphaFoldDB" id="A0A059FMF1"/>
<dbReference type="EMBL" id="ARYK01000005">
    <property type="protein sequence ID" value="KCZ91628.1"/>
    <property type="molecule type" value="Genomic_DNA"/>
</dbReference>
<keyword evidence="1" id="KW-0812">Transmembrane</keyword>